<evidence type="ECO:0000256" key="10">
    <source>
        <dbReference type="SAM" id="Phobius"/>
    </source>
</evidence>
<gene>
    <name evidence="12" type="ORF">GFB47_12000</name>
</gene>
<evidence type="ECO:0000256" key="2">
    <source>
        <dbReference type="ARBA" id="ARBA00010581"/>
    </source>
</evidence>
<reference evidence="12 13" key="1">
    <citation type="submission" date="2019-10" db="EMBL/GenBank/DDBJ databases">
        <title>Vibrio sp. nov., isolated from Coralline algae surface.</title>
        <authorList>
            <person name="Geng Y."/>
            <person name="Zhang X."/>
        </authorList>
    </citation>
    <scope>NUCLEOTIDE SEQUENCE [LARGE SCALE GENOMIC DNA]</scope>
    <source>
        <strain evidence="12 13">SM1977</strain>
    </source>
</reference>
<accession>A0A5Q0TGB4</accession>
<dbReference type="FunFam" id="1.20.120.80:FF:000003">
    <property type="entry name" value="Cytochrome c oxidase subunit 3"/>
    <property type="match status" value="1"/>
</dbReference>
<protein>
    <recommendedName>
        <fullName evidence="3">cytochrome-c oxidase</fullName>
        <ecNumber evidence="3">7.1.1.9</ecNumber>
    </recommendedName>
    <alternativeName>
        <fullName evidence="8">Cytochrome aa3 subunit 3</fullName>
    </alternativeName>
    <alternativeName>
        <fullName evidence="9">Cytochrome c oxidase polypeptide III</fullName>
    </alternativeName>
</protein>
<feature type="transmembrane region" description="Helical" evidence="10">
    <location>
        <begin position="220"/>
        <end position="237"/>
    </location>
</feature>
<dbReference type="InterPro" id="IPR024791">
    <property type="entry name" value="Cyt_c/ubiquinol_Oxase_su3"/>
</dbReference>
<dbReference type="InterPro" id="IPR013833">
    <property type="entry name" value="Cyt_c_oxidase_su3_a-hlx"/>
</dbReference>
<keyword evidence="4 10" id="KW-0812">Transmembrane</keyword>
<evidence type="ECO:0000256" key="8">
    <source>
        <dbReference type="ARBA" id="ARBA00031400"/>
    </source>
</evidence>
<evidence type="ECO:0000256" key="5">
    <source>
        <dbReference type="ARBA" id="ARBA00022967"/>
    </source>
</evidence>
<name>A0A5Q0TGB4_9VIBR</name>
<keyword evidence="13" id="KW-1185">Reference proteome</keyword>
<dbReference type="InterPro" id="IPR000298">
    <property type="entry name" value="Cyt_c_oxidase-like_su3"/>
</dbReference>
<comment type="similarity">
    <text evidence="2">Belongs to the cytochrome c oxidase subunit 3 family.</text>
</comment>
<dbReference type="PROSITE" id="PS50253">
    <property type="entry name" value="COX3"/>
    <property type="match status" value="1"/>
</dbReference>
<dbReference type="GO" id="GO:0019646">
    <property type="term" value="P:aerobic electron transport chain"/>
    <property type="evidence" value="ECO:0007669"/>
    <property type="project" value="InterPro"/>
</dbReference>
<dbReference type="AlphaFoldDB" id="A0A5Q0TGB4"/>
<evidence type="ECO:0000256" key="3">
    <source>
        <dbReference type="ARBA" id="ARBA00012949"/>
    </source>
</evidence>
<dbReference type="InterPro" id="IPR035973">
    <property type="entry name" value="Cyt_c_oxidase_su3-like_sf"/>
</dbReference>
<dbReference type="Proteomes" id="UP000348942">
    <property type="component" value="Chromosome 2"/>
</dbReference>
<dbReference type="PANTHER" id="PTHR11403:SF7">
    <property type="entry name" value="CYTOCHROME C OXIDASE SUBUNIT 3"/>
    <property type="match status" value="1"/>
</dbReference>
<feature type="domain" description="Heme-copper oxidase subunit III family profile" evidence="11">
    <location>
        <begin position="37"/>
        <end position="324"/>
    </location>
</feature>
<dbReference type="CDD" id="cd01665">
    <property type="entry name" value="Cyt_c_Oxidase_III"/>
    <property type="match status" value="1"/>
</dbReference>
<dbReference type="PANTHER" id="PTHR11403">
    <property type="entry name" value="CYTOCHROME C OXIDASE SUBUNIT III"/>
    <property type="match status" value="1"/>
</dbReference>
<evidence type="ECO:0000256" key="6">
    <source>
        <dbReference type="ARBA" id="ARBA00022989"/>
    </source>
</evidence>
<feature type="transmembrane region" description="Helical" evidence="10">
    <location>
        <begin position="187"/>
        <end position="208"/>
    </location>
</feature>
<feature type="transmembrane region" description="Helical" evidence="10">
    <location>
        <begin position="305"/>
        <end position="323"/>
    </location>
</feature>
<evidence type="ECO:0000256" key="7">
    <source>
        <dbReference type="ARBA" id="ARBA00023136"/>
    </source>
</evidence>
<dbReference type="Gene3D" id="1.10.287.70">
    <property type="match status" value="1"/>
</dbReference>
<evidence type="ECO:0000313" key="13">
    <source>
        <dbReference type="Proteomes" id="UP000348942"/>
    </source>
</evidence>
<dbReference type="Pfam" id="PF00510">
    <property type="entry name" value="COX3"/>
    <property type="match status" value="1"/>
</dbReference>
<keyword evidence="6 10" id="KW-1133">Transmembrane helix</keyword>
<evidence type="ECO:0000313" key="12">
    <source>
        <dbReference type="EMBL" id="QGA66172.1"/>
    </source>
</evidence>
<proteinExistence type="inferred from homology"/>
<dbReference type="GO" id="GO:0004129">
    <property type="term" value="F:cytochrome-c oxidase activity"/>
    <property type="evidence" value="ECO:0007669"/>
    <property type="project" value="UniProtKB-EC"/>
</dbReference>
<evidence type="ECO:0000256" key="9">
    <source>
        <dbReference type="ARBA" id="ARBA00031625"/>
    </source>
</evidence>
<feature type="transmembrane region" description="Helical" evidence="10">
    <location>
        <begin position="80"/>
        <end position="101"/>
    </location>
</feature>
<sequence length="324" mass="36405">MNKHIESVASPVSPKQALQIQQKQARQDEFTRSATKQPQVYYVPPESNWPIVGALALFMIAVGAGLYIQDKAFTSDLGGLVLLAGIGTLIVMLVGWFSNVVQESVSGLYSNQLSRSFRQGMSWFIFSEVMFFGAFFGALFYARMISVPWLGGASNNGMTHEVLWPAFEAIWPLITTPAGGVTEAMPWQGLALMNTIILLTSSITLHFAHLNLEKNHRTALIVWLEITIVLALAFLFYQGQEYIHAYQEMELTLQSGVYGNTFFLLTGFHGVHVTLGTLFLIVLLVRISFDHFSPKDHFAFQAGSWYWHFVDVVWLCLFVFVYVL</sequence>
<comment type="subcellular location">
    <subcellularLocation>
        <location evidence="1">Membrane</location>
        <topology evidence="1">Multi-pass membrane protein</topology>
    </subcellularLocation>
</comment>
<feature type="transmembrane region" description="Helical" evidence="10">
    <location>
        <begin position="49"/>
        <end position="68"/>
    </location>
</feature>
<evidence type="ECO:0000256" key="4">
    <source>
        <dbReference type="ARBA" id="ARBA00022692"/>
    </source>
</evidence>
<dbReference type="EC" id="7.1.1.9" evidence="3"/>
<feature type="transmembrane region" description="Helical" evidence="10">
    <location>
        <begin position="121"/>
        <end position="142"/>
    </location>
</feature>
<feature type="transmembrane region" description="Helical" evidence="10">
    <location>
        <begin position="257"/>
        <end position="285"/>
    </location>
</feature>
<evidence type="ECO:0000259" key="11">
    <source>
        <dbReference type="PROSITE" id="PS50253"/>
    </source>
</evidence>
<dbReference type="EMBL" id="CP045700">
    <property type="protein sequence ID" value="QGA66172.1"/>
    <property type="molecule type" value="Genomic_DNA"/>
</dbReference>
<dbReference type="SUPFAM" id="SSF81452">
    <property type="entry name" value="Cytochrome c oxidase subunit III-like"/>
    <property type="match status" value="1"/>
</dbReference>
<evidence type="ECO:0000256" key="1">
    <source>
        <dbReference type="ARBA" id="ARBA00004141"/>
    </source>
</evidence>
<dbReference type="RefSeq" id="WP_153448308.1">
    <property type="nucleotide sequence ID" value="NZ_CP045700.1"/>
</dbReference>
<dbReference type="InterPro" id="IPR033945">
    <property type="entry name" value="Cyt_c_oxase_su3_dom"/>
</dbReference>
<dbReference type="GO" id="GO:0016020">
    <property type="term" value="C:membrane"/>
    <property type="evidence" value="ECO:0007669"/>
    <property type="project" value="UniProtKB-SubCell"/>
</dbReference>
<keyword evidence="5" id="KW-1278">Translocase</keyword>
<keyword evidence="7 10" id="KW-0472">Membrane</keyword>
<organism evidence="12 13">
    <name type="scientific">Vibrio algicola</name>
    <dbReference type="NCBI Taxonomy" id="2662262"/>
    <lineage>
        <taxon>Bacteria</taxon>
        <taxon>Pseudomonadati</taxon>
        <taxon>Pseudomonadota</taxon>
        <taxon>Gammaproteobacteria</taxon>
        <taxon>Vibrionales</taxon>
        <taxon>Vibrionaceae</taxon>
        <taxon>Vibrio</taxon>
    </lineage>
</organism>
<dbReference type="Gene3D" id="1.20.120.80">
    <property type="entry name" value="Cytochrome c oxidase, subunit III, four-helix bundle"/>
    <property type="match status" value="1"/>
</dbReference>